<evidence type="ECO:0000313" key="1">
    <source>
        <dbReference type="EMBL" id="KAK4301875.1"/>
    </source>
</evidence>
<proteinExistence type="predicted"/>
<dbReference type="AlphaFoldDB" id="A0AAE1P4B7"/>
<organism evidence="1 2">
    <name type="scientific">Petrolisthes manimaculis</name>
    <dbReference type="NCBI Taxonomy" id="1843537"/>
    <lineage>
        <taxon>Eukaryota</taxon>
        <taxon>Metazoa</taxon>
        <taxon>Ecdysozoa</taxon>
        <taxon>Arthropoda</taxon>
        <taxon>Crustacea</taxon>
        <taxon>Multicrustacea</taxon>
        <taxon>Malacostraca</taxon>
        <taxon>Eumalacostraca</taxon>
        <taxon>Eucarida</taxon>
        <taxon>Decapoda</taxon>
        <taxon>Pleocyemata</taxon>
        <taxon>Anomura</taxon>
        <taxon>Galatheoidea</taxon>
        <taxon>Porcellanidae</taxon>
        <taxon>Petrolisthes</taxon>
    </lineage>
</organism>
<name>A0AAE1P4B7_9EUCA</name>
<dbReference type="Proteomes" id="UP001292094">
    <property type="component" value="Unassembled WGS sequence"/>
</dbReference>
<dbReference type="EMBL" id="JAWZYT010002815">
    <property type="protein sequence ID" value="KAK4301875.1"/>
    <property type="molecule type" value="Genomic_DNA"/>
</dbReference>
<accession>A0AAE1P4B7</accession>
<protein>
    <submittedName>
        <fullName evidence="1">Uncharacterized protein</fullName>
    </submittedName>
</protein>
<sequence length="100" mass="10606">MEQSGAKVVPAYCHQRLGLSIGPTEEDGLQGPFECKGSAALTTRSVLEDANVLPAAEIVTEGPNILLDFGDTDGIFTVSWHLMTSSDFVRNPEAETIGLA</sequence>
<comment type="caution">
    <text evidence="1">The sequence shown here is derived from an EMBL/GenBank/DDBJ whole genome shotgun (WGS) entry which is preliminary data.</text>
</comment>
<keyword evidence="2" id="KW-1185">Reference proteome</keyword>
<evidence type="ECO:0000313" key="2">
    <source>
        <dbReference type="Proteomes" id="UP001292094"/>
    </source>
</evidence>
<gene>
    <name evidence="1" type="ORF">Pmani_025988</name>
</gene>
<reference evidence="1" key="1">
    <citation type="submission" date="2023-11" db="EMBL/GenBank/DDBJ databases">
        <title>Genome assemblies of two species of porcelain crab, Petrolisthes cinctipes and Petrolisthes manimaculis (Anomura: Porcellanidae).</title>
        <authorList>
            <person name="Angst P."/>
        </authorList>
    </citation>
    <scope>NUCLEOTIDE SEQUENCE</scope>
    <source>
        <strain evidence="1">PB745_02</strain>
        <tissue evidence="1">Gill</tissue>
    </source>
</reference>